<dbReference type="RefSeq" id="WP_159961528.1">
    <property type="nucleotide sequence ID" value="NZ_OCNK01000001.1"/>
</dbReference>
<dbReference type="EMBL" id="OCNK01000001">
    <property type="protein sequence ID" value="SOD94664.1"/>
    <property type="molecule type" value="Genomic_DNA"/>
</dbReference>
<gene>
    <name evidence="1" type="ORF">SAMN06272739_0951</name>
</gene>
<reference evidence="2" key="1">
    <citation type="submission" date="2017-09" db="EMBL/GenBank/DDBJ databases">
        <authorList>
            <person name="Varghese N."/>
            <person name="Submissions S."/>
        </authorList>
    </citation>
    <scope>NUCLEOTIDE SEQUENCE [LARGE SCALE GENOMIC DNA]</scope>
    <source>
        <strain evidence="2">DSM 44270</strain>
    </source>
</reference>
<name>A0A286GI71_9ACTN</name>
<dbReference type="OrthoDB" id="9796770at2"/>
<keyword evidence="2" id="KW-1185">Reference proteome</keyword>
<protein>
    <submittedName>
        <fullName evidence="1">Uncharacterized protein</fullName>
    </submittedName>
</protein>
<proteinExistence type="predicted"/>
<organism evidence="1 2">
    <name type="scientific">Blastococcus haudaquaticus</name>
    <dbReference type="NCBI Taxonomy" id="1938745"/>
    <lineage>
        <taxon>Bacteria</taxon>
        <taxon>Bacillati</taxon>
        <taxon>Actinomycetota</taxon>
        <taxon>Actinomycetes</taxon>
        <taxon>Geodermatophilales</taxon>
        <taxon>Geodermatophilaceae</taxon>
        <taxon>Blastococcus</taxon>
    </lineage>
</organism>
<sequence length="48" mass="5309">MPLEQCRDAGLPLEPAEAIGHVRAWLTNGHDGSRVGDELDRLLGLRSW</sequence>
<evidence type="ECO:0000313" key="1">
    <source>
        <dbReference type="EMBL" id="SOD94664.1"/>
    </source>
</evidence>
<accession>A0A286GI71</accession>
<evidence type="ECO:0000313" key="2">
    <source>
        <dbReference type="Proteomes" id="UP000219482"/>
    </source>
</evidence>
<dbReference type="AlphaFoldDB" id="A0A286GI71"/>
<dbReference type="Proteomes" id="UP000219482">
    <property type="component" value="Unassembled WGS sequence"/>
</dbReference>